<evidence type="ECO:0000313" key="6">
    <source>
        <dbReference type="EMBL" id="COW42672.1"/>
    </source>
</evidence>
<evidence type="ECO:0000313" key="4">
    <source>
        <dbReference type="EMBL" id="CNW03193.1"/>
    </source>
</evidence>
<evidence type="ECO:0000313" key="1">
    <source>
        <dbReference type="EMBL" id="CFE45478.1"/>
    </source>
</evidence>
<evidence type="ECO:0000313" key="2">
    <source>
        <dbReference type="EMBL" id="CFE69425.1"/>
    </source>
</evidence>
<evidence type="ECO:0000313" key="9">
    <source>
        <dbReference type="Proteomes" id="UP000038802"/>
    </source>
</evidence>
<evidence type="ECO:0000313" key="14">
    <source>
        <dbReference type="Proteomes" id="UP000046947"/>
    </source>
</evidence>
<reference evidence="7" key="2">
    <citation type="submission" date="2015-03" db="EMBL/GenBank/DDBJ databases">
        <authorList>
            <person name="Murphy D."/>
        </authorList>
    </citation>
    <scope>NUCLEOTIDE SEQUENCE [LARGE SCALE GENOMIC DNA]</scope>
    <source>
        <strain evidence="7">K00500041</strain>
    </source>
</reference>
<evidence type="ECO:0000313" key="15">
    <source>
        <dbReference type="Proteomes" id="UP000048289"/>
    </source>
</evidence>
<dbReference type="Proteomes" id="UP000038802">
    <property type="component" value="Unassembled WGS sequence"/>
</dbReference>
<gene>
    <name evidence="3" type="ORF">ERS007657_01896</name>
    <name evidence="4" type="ORF">ERS007661_03450</name>
    <name evidence="5" type="ORF">ERS007679_03656</name>
    <name evidence="1" type="ORF">ERS007681_03841</name>
    <name evidence="2" type="ORF">ERS007688_03541</name>
    <name evidence="7" type="ORF">ERS007703_04047</name>
    <name evidence="8" type="ORF">ERS007720_03946</name>
    <name evidence="6" type="ORF">ERS007741_02473</name>
</gene>
<dbReference type="Proteomes" id="UP000044938">
    <property type="component" value="Unassembled WGS sequence"/>
</dbReference>
<dbReference type="EMBL" id="CHKL01000286">
    <property type="protein sequence ID" value="COW42672.1"/>
    <property type="molecule type" value="Genomic_DNA"/>
</dbReference>
<name>A0A0U0S1D1_MYCTX</name>
<dbReference type="EMBL" id="CSAE01000639">
    <property type="protein sequence ID" value="COW68575.1"/>
    <property type="molecule type" value="Genomic_DNA"/>
</dbReference>
<dbReference type="EMBL" id="CSAJ01000724">
    <property type="protein sequence ID" value="COX12157.1"/>
    <property type="molecule type" value="Genomic_DNA"/>
</dbReference>
<sequence>MASAEATATSISEKPSRSKPVVKVISRGLCRMASAAMAVESIPPDRNAPTVTSARICLATESSSTAVISS</sequence>
<dbReference type="Proteomes" id="UP000046947">
    <property type="component" value="Unassembled WGS sequence"/>
</dbReference>
<dbReference type="EMBL" id="CFOH01000788">
    <property type="protein sequence ID" value="CFE69425.1"/>
    <property type="molecule type" value="Genomic_DNA"/>
</dbReference>
<evidence type="ECO:0000313" key="7">
    <source>
        <dbReference type="EMBL" id="COW68575.1"/>
    </source>
</evidence>
<organism evidence="7 9">
    <name type="scientific">Mycobacterium tuberculosis</name>
    <dbReference type="NCBI Taxonomy" id="1773"/>
    <lineage>
        <taxon>Bacteria</taxon>
        <taxon>Bacillati</taxon>
        <taxon>Actinomycetota</taxon>
        <taxon>Actinomycetes</taxon>
        <taxon>Mycobacteriales</taxon>
        <taxon>Mycobacteriaceae</taxon>
        <taxon>Mycobacterium</taxon>
        <taxon>Mycobacterium tuberculosis complex</taxon>
    </lineage>
</organism>
<evidence type="ECO:0000313" key="13">
    <source>
        <dbReference type="Proteomes" id="UP000046680"/>
    </source>
</evidence>
<evidence type="ECO:0000313" key="3">
    <source>
        <dbReference type="EMBL" id="CFR81002.1"/>
    </source>
</evidence>
<evidence type="ECO:0000313" key="5">
    <source>
        <dbReference type="EMBL" id="COW33088.1"/>
    </source>
</evidence>
<dbReference type="EMBL" id="CFOE01000756">
    <property type="protein sequence ID" value="CFE45478.1"/>
    <property type="molecule type" value="Genomic_DNA"/>
</dbReference>
<reference evidence="9 10" key="1">
    <citation type="submission" date="2015-03" db="EMBL/GenBank/DDBJ databases">
        <authorList>
            <consortium name="Pathogen Informatics"/>
        </authorList>
    </citation>
    <scope>NUCLEOTIDE SEQUENCE [LARGE SCALE GENOMIC DNA]</scope>
    <source>
        <strain evidence="3 13">C09601061</strain>
        <strain evidence="4 10">D00501624</strain>
        <strain evidence="5 12">G09801536</strain>
        <strain evidence="1 15">G09901357</strain>
        <strain evidence="2 14">H09601792</strain>
        <strain evidence="9">K00500041</strain>
        <strain evidence="8 11">M09401471</strain>
        <strain evidence="6 16">P00601463</strain>
    </source>
</reference>
<dbReference type="Proteomes" id="UP000039217">
    <property type="component" value="Unassembled WGS sequence"/>
</dbReference>
<protein>
    <submittedName>
        <fullName evidence="7">Uncharacterized protein</fullName>
    </submittedName>
</protein>
<dbReference type="EMBL" id="CGCX01000654">
    <property type="protein sequence ID" value="CFR81002.1"/>
    <property type="molecule type" value="Genomic_DNA"/>
</dbReference>
<dbReference type="EMBL" id="CSAD01000712">
    <property type="protein sequence ID" value="COW33088.1"/>
    <property type="molecule type" value="Genomic_DNA"/>
</dbReference>
<dbReference type="EMBL" id="CQQC01001532">
    <property type="protein sequence ID" value="CNW03193.1"/>
    <property type="molecule type" value="Genomic_DNA"/>
</dbReference>
<dbReference type="Proteomes" id="UP000048289">
    <property type="component" value="Unassembled WGS sequence"/>
</dbReference>
<dbReference type="Proteomes" id="UP000048600">
    <property type="component" value="Unassembled WGS sequence"/>
</dbReference>
<evidence type="ECO:0000313" key="11">
    <source>
        <dbReference type="Proteomes" id="UP000044938"/>
    </source>
</evidence>
<dbReference type="Proteomes" id="UP000046680">
    <property type="component" value="Unassembled WGS sequence"/>
</dbReference>
<evidence type="ECO:0000313" key="16">
    <source>
        <dbReference type="Proteomes" id="UP000048600"/>
    </source>
</evidence>
<evidence type="ECO:0000313" key="8">
    <source>
        <dbReference type="EMBL" id="COX12157.1"/>
    </source>
</evidence>
<dbReference type="AlphaFoldDB" id="A0A0U0S1D1"/>
<accession>A0A0U0S1D1</accession>
<proteinExistence type="predicted"/>
<evidence type="ECO:0000313" key="10">
    <source>
        <dbReference type="Proteomes" id="UP000039217"/>
    </source>
</evidence>
<evidence type="ECO:0000313" key="12">
    <source>
        <dbReference type="Proteomes" id="UP000045842"/>
    </source>
</evidence>
<dbReference type="Proteomes" id="UP000045842">
    <property type="component" value="Unassembled WGS sequence"/>
</dbReference>